<proteinExistence type="predicted"/>
<reference evidence="1" key="1">
    <citation type="submission" date="2014-11" db="EMBL/GenBank/DDBJ databases">
        <authorList>
            <person name="Amaro Gonzalez C."/>
        </authorList>
    </citation>
    <scope>NUCLEOTIDE SEQUENCE</scope>
</reference>
<protein>
    <submittedName>
        <fullName evidence="1">Uncharacterized protein</fullName>
    </submittedName>
</protein>
<sequence length="56" mass="6191">MSLKPYALLKIQQSMSSFSIPSFGLAVNFSSLGLDCSKNMKNLFLLTLTLVTSFRT</sequence>
<accession>A0A0E9QNX1</accession>
<dbReference type="EMBL" id="GBXM01090395">
    <property type="protein sequence ID" value="JAH18182.1"/>
    <property type="molecule type" value="Transcribed_RNA"/>
</dbReference>
<name>A0A0E9QNX1_ANGAN</name>
<reference evidence="1" key="2">
    <citation type="journal article" date="2015" name="Fish Shellfish Immunol.">
        <title>Early steps in the European eel (Anguilla anguilla)-Vibrio vulnificus interaction in the gills: Role of the RtxA13 toxin.</title>
        <authorList>
            <person name="Callol A."/>
            <person name="Pajuelo D."/>
            <person name="Ebbesson L."/>
            <person name="Teles M."/>
            <person name="MacKenzie S."/>
            <person name="Amaro C."/>
        </authorList>
    </citation>
    <scope>NUCLEOTIDE SEQUENCE</scope>
</reference>
<organism evidence="1">
    <name type="scientific">Anguilla anguilla</name>
    <name type="common">European freshwater eel</name>
    <name type="synonym">Muraena anguilla</name>
    <dbReference type="NCBI Taxonomy" id="7936"/>
    <lineage>
        <taxon>Eukaryota</taxon>
        <taxon>Metazoa</taxon>
        <taxon>Chordata</taxon>
        <taxon>Craniata</taxon>
        <taxon>Vertebrata</taxon>
        <taxon>Euteleostomi</taxon>
        <taxon>Actinopterygii</taxon>
        <taxon>Neopterygii</taxon>
        <taxon>Teleostei</taxon>
        <taxon>Anguilliformes</taxon>
        <taxon>Anguillidae</taxon>
        <taxon>Anguilla</taxon>
    </lineage>
</organism>
<evidence type="ECO:0000313" key="1">
    <source>
        <dbReference type="EMBL" id="JAH18182.1"/>
    </source>
</evidence>
<dbReference type="AlphaFoldDB" id="A0A0E9QNX1"/>